<sequence>MRRQSIVIPLMLATALCAMPATPALSQGQTDLTEYKTAKPSPKFDSPTLALDRLKSVLASNNIGELANLLGLDAERLRANNEAMIAYALIREGAGRQLILKDAEGAKIVVIGDRLWPLPFPLTEDKDGKWSFDTQRGFEEIVNRRIGENELATIDTMHEYVAAQYQYASDDRDGDGIYEFAKKLISSPGKLDGLYWDPNVYPEESPASALVETAAFGAAKRGEGYFGYRYRILTAQGDNVLGGKQSYVINGYMTGGFALIAWPVKYRVTGVQTFIVNGRSAIYQRDLGPETEQRAAAIKEFNPDANWTVVSE</sequence>
<dbReference type="InterPro" id="IPR021556">
    <property type="entry name" value="DUF2950"/>
</dbReference>
<evidence type="ECO:0000313" key="3">
    <source>
        <dbReference type="EMBL" id="QPK08509.1"/>
    </source>
</evidence>
<dbReference type="EMBL" id="CP064931">
    <property type="protein sequence ID" value="QPK08509.1"/>
    <property type="molecule type" value="Genomic_DNA"/>
</dbReference>
<evidence type="ECO:0000313" key="4">
    <source>
        <dbReference type="Proteomes" id="UP000078551"/>
    </source>
</evidence>
<keyword evidence="1" id="KW-0732">Signal</keyword>
<gene>
    <name evidence="2" type="ORF">AMC81_CH00110</name>
    <name evidence="3" type="ORF">HER27_019015</name>
</gene>
<organism evidence="3 5">
    <name type="scientific">Rhizobium phaseoli</name>
    <dbReference type="NCBI Taxonomy" id="396"/>
    <lineage>
        <taxon>Bacteria</taxon>
        <taxon>Pseudomonadati</taxon>
        <taxon>Pseudomonadota</taxon>
        <taxon>Alphaproteobacteria</taxon>
        <taxon>Hyphomicrobiales</taxon>
        <taxon>Rhizobiaceae</taxon>
        <taxon>Rhizobium/Agrobacterium group</taxon>
        <taxon>Rhizobium</taxon>
    </lineage>
</organism>
<dbReference type="RefSeq" id="WP_064824642.1">
    <property type="nucleotide sequence ID" value="NZ_CP013522.1"/>
</dbReference>
<feature type="signal peptide" evidence="1">
    <location>
        <begin position="1"/>
        <end position="26"/>
    </location>
</feature>
<accession>A0A192T1U8</accession>
<evidence type="ECO:0000313" key="2">
    <source>
        <dbReference type="EMBL" id="ANL82945.1"/>
    </source>
</evidence>
<reference evidence="2 4" key="1">
    <citation type="submission" date="2015-11" db="EMBL/GenBank/DDBJ databases">
        <title>The limits of bacterial species coexistence and the symbiotic plasmid transference in sympatric Rhizobium populations.</title>
        <authorList>
            <person name="Perez-Carrascal O.M."/>
            <person name="VanInsberghe D."/>
            <person name="Juarez S."/>
            <person name="Polz M.F."/>
            <person name="Vinuesa P."/>
            <person name="Gonzalez V."/>
        </authorList>
    </citation>
    <scope>NUCLEOTIDE SEQUENCE [LARGE SCALE GENOMIC DNA]</scope>
    <source>
        <strain evidence="2 4">N771</strain>
    </source>
</reference>
<feature type="chain" id="PRO_5044554007" evidence="1">
    <location>
        <begin position="27"/>
        <end position="312"/>
    </location>
</feature>
<dbReference type="STRING" id="396.AMC85_CH00110"/>
<dbReference type="Proteomes" id="UP000540266">
    <property type="component" value="Chromosome"/>
</dbReference>
<protein>
    <submittedName>
        <fullName evidence="3">DUF2950 family protein</fullName>
    </submittedName>
</protein>
<name>A0A192T1U8_9HYPH</name>
<keyword evidence="4" id="KW-1185">Reference proteome</keyword>
<evidence type="ECO:0000256" key="1">
    <source>
        <dbReference type="SAM" id="SignalP"/>
    </source>
</evidence>
<dbReference type="GeneID" id="45955488"/>
<dbReference type="Proteomes" id="UP000078551">
    <property type="component" value="Chromosome"/>
</dbReference>
<evidence type="ECO:0000313" key="5">
    <source>
        <dbReference type="Proteomes" id="UP000540266"/>
    </source>
</evidence>
<dbReference type="Pfam" id="PF11453">
    <property type="entry name" value="DUF2950"/>
    <property type="match status" value="1"/>
</dbReference>
<proteinExistence type="predicted"/>
<dbReference type="EMBL" id="CP013568">
    <property type="protein sequence ID" value="ANL82945.1"/>
    <property type="molecule type" value="Genomic_DNA"/>
</dbReference>
<reference evidence="3 5" key="2">
    <citation type="submission" date="2020-11" db="EMBL/GenBank/DDBJ databases">
        <title>Indigenous Rhizobia Nodulating Common beans in Western Kenya.</title>
        <authorList>
            <person name="Wekesa C.S."/>
            <person name="Oelmueller R."/>
            <person name="Furch A.C."/>
        </authorList>
    </citation>
    <scope>NUCLEOTIDE SEQUENCE [LARGE SCALE GENOMIC DNA]</scope>
    <source>
        <strain evidence="5">BS3</strain>
        <strain evidence="3">S3</strain>
    </source>
</reference>
<dbReference type="AlphaFoldDB" id="A0A192T1U8"/>